<keyword evidence="3" id="KW-1185">Reference proteome</keyword>
<protein>
    <submittedName>
        <fullName evidence="2">Reverse transcriptase N-terminal domain-containing protein</fullName>
    </submittedName>
</protein>
<evidence type="ECO:0000313" key="2">
    <source>
        <dbReference type="EMBL" id="MED7828997.1"/>
    </source>
</evidence>
<reference evidence="2" key="1">
    <citation type="submission" date="2024-01" db="EMBL/GenBank/DDBJ databases">
        <title>First draft genome sequence data of TA4-1, the type strain of Gram-positive actinobacterium Streptomyces chiangmaiensis.</title>
        <authorList>
            <person name="Yasawong M."/>
            <person name="Nantapong N."/>
        </authorList>
    </citation>
    <scope>NUCLEOTIDE SEQUENCE</scope>
    <source>
        <strain evidence="2">TA4-1</strain>
    </source>
</reference>
<evidence type="ECO:0000259" key="1">
    <source>
        <dbReference type="Pfam" id="PF13655"/>
    </source>
</evidence>
<dbReference type="EMBL" id="JAYWVC010000634">
    <property type="protein sequence ID" value="MED7828997.1"/>
    <property type="molecule type" value="Genomic_DNA"/>
</dbReference>
<dbReference type="Pfam" id="PF13655">
    <property type="entry name" value="RVT_N"/>
    <property type="match status" value="1"/>
</dbReference>
<evidence type="ECO:0000313" key="3">
    <source>
        <dbReference type="Proteomes" id="UP001333996"/>
    </source>
</evidence>
<feature type="non-terminal residue" evidence="2">
    <location>
        <position position="43"/>
    </location>
</feature>
<name>A0ABU7FYG9_9ACTN</name>
<feature type="domain" description="Reverse transcriptase N-terminal" evidence="1">
    <location>
        <begin position="2"/>
        <end position="42"/>
    </location>
</feature>
<keyword evidence="2" id="KW-0548">Nucleotidyltransferase</keyword>
<accession>A0ABU7FYG9</accession>
<keyword evidence="2" id="KW-0695">RNA-directed DNA polymerase</keyword>
<dbReference type="InterPro" id="IPR025960">
    <property type="entry name" value="RVT_N"/>
</dbReference>
<proteinExistence type="predicted"/>
<organism evidence="2 3">
    <name type="scientific">Streptomyces chiangmaiensis</name>
    <dbReference type="NCBI Taxonomy" id="766497"/>
    <lineage>
        <taxon>Bacteria</taxon>
        <taxon>Bacillati</taxon>
        <taxon>Actinomycetota</taxon>
        <taxon>Actinomycetes</taxon>
        <taxon>Kitasatosporales</taxon>
        <taxon>Streptomycetaceae</taxon>
        <taxon>Streptomyces</taxon>
    </lineage>
</organism>
<keyword evidence="2" id="KW-0808">Transferase</keyword>
<sequence length="43" mass="5158">MQWRTVEKDVRRLRQRIFAASQAGDLKKVRNLQKMMLRSRANA</sequence>
<dbReference type="GO" id="GO:0003964">
    <property type="term" value="F:RNA-directed DNA polymerase activity"/>
    <property type="evidence" value="ECO:0007669"/>
    <property type="project" value="UniProtKB-KW"/>
</dbReference>
<dbReference type="Proteomes" id="UP001333996">
    <property type="component" value="Unassembled WGS sequence"/>
</dbReference>
<comment type="caution">
    <text evidence="2">The sequence shown here is derived from an EMBL/GenBank/DDBJ whole genome shotgun (WGS) entry which is preliminary data.</text>
</comment>
<gene>
    <name evidence="2" type="ORF">VXC91_46095</name>
</gene>